<feature type="compositionally biased region" description="Basic and acidic residues" evidence="1">
    <location>
        <begin position="248"/>
        <end position="260"/>
    </location>
</feature>
<reference evidence="2 3" key="1">
    <citation type="journal article" date="2017" name="PLoS Biol.">
        <title>The sea cucumber genome provides insights into morphological evolution and visceral regeneration.</title>
        <authorList>
            <person name="Zhang X."/>
            <person name="Sun L."/>
            <person name="Yuan J."/>
            <person name="Sun Y."/>
            <person name="Gao Y."/>
            <person name="Zhang L."/>
            <person name="Li S."/>
            <person name="Dai H."/>
            <person name="Hamel J.F."/>
            <person name="Liu C."/>
            <person name="Yu Y."/>
            <person name="Liu S."/>
            <person name="Lin W."/>
            <person name="Guo K."/>
            <person name="Jin S."/>
            <person name="Xu P."/>
            <person name="Storey K.B."/>
            <person name="Huan P."/>
            <person name="Zhang T."/>
            <person name="Zhou Y."/>
            <person name="Zhang J."/>
            <person name="Lin C."/>
            <person name="Li X."/>
            <person name="Xing L."/>
            <person name="Huo D."/>
            <person name="Sun M."/>
            <person name="Wang L."/>
            <person name="Mercier A."/>
            <person name="Li F."/>
            <person name="Yang H."/>
            <person name="Xiang J."/>
        </authorList>
    </citation>
    <scope>NUCLEOTIDE SEQUENCE [LARGE SCALE GENOMIC DNA]</scope>
    <source>
        <strain evidence="2">Shaxun</strain>
        <tissue evidence="2">Muscle</tissue>
    </source>
</reference>
<comment type="caution">
    <text evidence="2">The sequence shown here is derived from an EMBL/GenBank/DDBJ whole genome shotgun (WGS) entry which is preliminary data.</text>
</comment>
<organism evidence="2 3">
    <name type="scientific">Stichopus japonicus</name>
    <name type="common">Sea cucumber</name>
    <dbReference type="NCBI Taxonomy" id="307972"/>
    <lineage>
        <taxon>Eukaryota</taxon>
        <taxon>Metazoa</taxon>
        <taxon>Echinodermata</taxon>
        <taxon>Eleutherozoa</taxon>
        <taxon>Echinozoa</taxon>
        <taxon>Holothuroidea</taxon>
        <taxon>Aspidochirotacea</taxon>
        <taxon>Aspidochirotida</taxon>
        <taxon>Stichopodidae</taxon>
        <taxon>Apostichopus</taxon>
    </lineage>
</organism>
<feature type="compositionally biased region" description="Basic and acidic residues" evidence="1">
    <location>
        <begin position="214"/>
        <end position="224"/>
    </location>
</feature>
<protein>
    <submittedName>
        <fullName evidence="2">Putative centrosomal protein</fullName>
    </submittedName>
</protein>
<feature type="region of interest" description="Disordered" evidence="1">
    <location>
        <begin position="1"/>
        <end position="377"/>
    </location>
</feature>
<feature type="compositionally biased region" description="Polar residues" evidence="1">
    <location>
        <begin position="652"/>
        <end position="663"/>
    </location>
</feature>
<dbReference type="Proteomes" id="UP000230750">
    <property type="component" value="Unassembled WGS sequence"/>
</dbReference>
<feature type="compositionally biased region" description="Basic and acidic residues" evidence="1">
    <location>
        <begin position="90"/>
        <end position="107"/>
    </location>
</feature>
<feature type="compositionally biased region" description="Low complexity" evidence="1">
    <location>
        <begin position="284"/>
        <end position="300"/>
    </location>
</feature>
<feature type="compositionally biased region" description="Acidic residues" evidence="1">
    <location>
        <begin position="422"/>
        <end position="432"/>
    </location>
</feature>
<feature type="compositionally biased region" description="Basic and acidic residues" evidence="1">
    <location>
        <begin position="542"/>
        <end position="554"/>
    </location>
</feature>
<feature type="compositionally biased region" description="Polar residues" evidence="1">
    <location>
        <begin position="365"/>
        <end position="374"/>
    </location>
</feature>
<feature type="compositionally biased region" description="Low complexity" evidence="1">
    <location>
        <begin position="576"/>
        <end position="600"/>
    </location>
</feature>
<feature type="compositionally biased region" description="Basic and acidic residues" evidence="1">
    <location>
        <begin position="21"/>
        <end position="63"/>
    </location>
</feature>
<feature type="compositionally biased region" description="Basic and acidic residues" evidence="1">
    <location>
        <begin position="70"/>
        <end position="83"/>
    </location>
</feature>
<feature type="region of interest" description="Disordered" evidence="1">
    <location>
        <begin position="713"/>
        <end position="751"/>
    </location>
</feature>
<evidence type="ECO:0000256" key="1">
    <source>
        <dbReference type="SAM" id="MobiDB-lite"/>
    </source>
</evidence>
<feature type="compositionally biased region" description="Basic residues" evidence="1">
    <location>
        <begin position="733"/>
        <end position="749"/>
    </location>
</feature>
<feature type="region of interest" description="Disordered" evidence="1">
    <location>
        <begin position="417"/>
        <end position="446"/>
    </location>
</feature>
<feature type="region of interest" description="Disordered" evidence="1">
    <location>
        <begin position="533"/>
        <end position="554"/>
    </location>
</feature>
<sequence>MASNGEKNPRDRKSNSGRQNQRHDPPVIIYRREPSEPTEREAAAAEADREPEITLTVESEKHTGFSIEFSDSHSPKMAKKESLSDFVPKSLKERMAESSRLAEERRAIRMSRSKSQEFVKSPRESPTSHKRMKDLWGSANFKNASKLSTDPEPNSYSDLDKRRKSQGETSDSFKENSLPKSKKSDGQSSPAVVTFDNDGDNVSESGTYTIDSDNPSKDVMEAIRKKPNGVTGKEKWIEQWASSAAKPGNDEDNHVMHISEGHGISYNIDLSPEPENAKPEKYISPTRRQQSSPRQNSSPSHAPESPSKGLRSRRLLPPTPGNKKRISDERSPPLSPEPKSEPYMTSSKRVFSVSPVRGLPASDYKNMSKSSTKLSVEDTECLDTEILLKDTETFMHNLEERMKNRKMVPEEKVEVAFRAEPDSDEEELDTSEAFETRSNVEYVTPAPPTRIIMQPQAKAERTPAQTDAQYAVEEIKVHWQLGKHQRCQSGIEHVRSQLVESISVLGEKEESSQLKSGQSQLFDSDVSIYTTRKQLKKGQKTAVEKSKDAEQYRNLAERSRCSELAERSRLGNLRNAASSGTSRSTASLVNSRNSSSPSSSLEAYIHSVRERKTENHLSPVTTKSKPKRQTGDKPASKTQVDVQERKKVEPAESQQTAPSVKSTHIVQNLDHLSKDEKTVDDVLGEDVFHLHSGLPPRELKQQFHGRLASRLHRSSSLDLQDEYPKDLTYDRKSSHHRRPGNTSGKRLHGGKPESFDDLVLSSINHLSKKLKDSSEQLLIRLNPTNSQTSCYPGTDYPFLKTDNREIAQILHNLRRMERKLDEIHSVMDEKCGQIITVSKKSVSPRTWRRTPDLVQSEDCVETSI</sequence>
<proteinExistence type="predicted"/>
<accession>A0A2G8KIU0</accession>
<dbReference type="EMBL" id="MRZV01000552">
    <property type="protein sequence ID" value="PIK47880.1"/>
    <property type="molecule type" value="Genomic_DNA"/>
</dbReference>
<feature type="compositionally biased region" description="Basic and acidic residues" evidence="1">
    <location>
        <begin position="114"/>
        <end position="127"/>
    </location>
</feature>
<feature type="compositionally biased region" description="Polar residues" evidence="1">
    <location>
        <begin position="140"/>
        <end position="157"/>
    </location>
</feature>
<keyword evidence="3" id="KW-1185">Reference proteome</keyword>
<dbReference type="AlphaFoldDB" id="A0A2G8KIU0"/>
<feature type="compositionally biased region" description="Basic and acidic residues" evidence="1">
    <location>
        <begin position="722"/>
        <end position="732"/>
    </location>
</feature>
<evidence type="ECO:0000313" key="2">
    <source>
        <dbReference type="EMBL" id="PIK47880.1"/>
    </source>
</evidence>
<feature type="region of interest" description="Disordered" evidence="1">
    <location>
        <begin position="572"/>
        <end position="663"/>
    </location>
</feature>
<evidence type="ECO:0000313" key="3">
    <source>
        <dbReference type="Proteomes" id="UP000230750"/>
    </source>
</evidence>
<gene>
    <name evidence="2" type="ORF">BSL78_15255</name>
</gene>
<dbReference type="OrthoDB" id="444265at2759"/>
<feature type="compositionally biased region" description="Polar residues" evidence="1">
    <location>
        <begin position="200"/>
        <end position="213"/>
    </location>
</feature>
<name>A0A2G8KIU0_STIJA</name>